<evidence type="ECO:0000256" key="6">
    <source>
        <dbReference type="SAM" id="Phobius"/>
    </source>
</evidence>
<reference evidence="7" key="1">
    <citation type="submission" date="2022-04" db="EMBL/GenBank/DDBJ databases">
        <title>Carnegiea gigantea Genome sequencing and assembly v2.</title>
        <authorList>
            <person name="Copetti D."/>
            <person name="Sanderson M.J."/>
            <person name="Burquez A."/>
            <person name="Wojciechowski M.F."/>
        </authorList>
    </citation>
    <scope>NUCLEOTIDE SEQUENCE</scope>
    <source>
        <strain evidence="7">SGP5-SGP5p</strain>
        <tissue evidence="7">Aerial part</tissue>
    </source>
</reference>
<keyword evidence="6" id="KW-0812">Transmembrane</keyword>
<dbReference type="GO" id="GO:0016705">
    <property type="term" value="F:oxidoreductase activity, acting on paired donors, with incorporation or reduction of molecular oxygen"/>
    <property type="evidence" value="ECO:0007669"/>
    <property type="project" value="InterPro"/>
</dbReference>
<dbReference type="SUPFAM" id="SSF48264">
    <property type="entry name" value="Cytochrome P450"/>
    <property type="match status" value="1"/>
</dbReference>
<proteinExistence type="inferred from homology"/>
<dbReference type="InterPro" id="IPR001128">
    <property type="entry name" value="Cyt_P450"/>
</dbReference>
<dbReference type="PANTHER" id="PTHR24296">
    <property type="entry name" value="CYTOCHROME P450"/>
    <property type="match status" value="1"/>
</dbReference>
<accession>A0A9Q1K7V9</accession>
<organism evidence="7 8">
    <name type="scientific">Carnegiea gigantea</name>
    <dbReference type="NCBI Taxonomy" id="171969"/>
    <lineage>
        <taxon>Eukaryota</taxon>
        <taxon>Viridiplantae</taxon>
        <taxon>Streptophyta</taxon>
        <taxon>Embryophyta</taxon>
        <taxon>Tracheophyta</taxon>
        <taxon>Spermatophyta</taxon>
        <taxon>Magnoliopsida</taxon>
        <taxon>eudicotyledons</taxon>
        <taxon>Gunneridae</taxon>
        <taxon>Pentapetalae</taxon>
        <taxon>Caryophyllales</taxon>
        <taxon>Cactineae</taxon>
        <taxon>Cactaceae</taxon>
        <taxon>Cactoideae</taxon>
        <taxon>Echinocereeae</taxon>
        <taxon>Carnegiea</taxon>
    </lineage>
</organism>
<evidence type="ECO:0000256" key="5">
    <source>
        <dbReference type="ARBA" id="ARBA00023004"/>
    </source>
</evidence>
<dbReference type="Pfam" id="PF00067">
    <property type="entry name" value="p450"/>
    <property type="match status" value="1"/>
</dbReference>
<sequence>MWRRSIDKLGRSLKVLSISAYLGRPKKWVSDHLRNTEGNSIESSNSNKFLRHRFLNFFIAGRCTTSVTLSWLFYLLLKNPQVLSKLKEGLDVIMAKSKDEHEDGLDPPVPFQAKVPMEPDILPSVHQLDPSMQIIISMYVMGRMRSIWGEDCYEFKPQISMSDGGKIRYERSYKFLTFNSGPRICVEHGLHPNEGRRGHYNE</sequence>
<dbReference type="PRINTS" id="PR00463">
    <property type="entry name" value="EP450I"/>
</dbReference>
<dbReference type="InterPro" id="IPR036396">
    <property type="entry name" value="Cyt_P450_sf"/>
</dbReference>
<gene>
    <name evidence="7" type="ORF">Cgig2_033721</name>
</gene>
<dbReference type="GO" id="GO:0020037">
    <property type="term" value="F:heme binding"/>
    <property type="evidence" value="ECO:0007669"/>
    <property type="project" value="InterPro"/>
</dbReference>
<keyword evidence="4" id="KW-0560">Oxidoreductase</keyword>
<evidence type="ECO:0000313" key="7">
    <source>
        <dbReference type="EMBL" id="KAJ8437988.1"/>
    </source>
</evidence>
<keyword evidence="5" id="KW-0408">Iron</keyword>
<comment type="similarity">
    <text evidence="2">Belongs to the cytochrome P450 family.</text>
</comment>
<dbReference type="GO" id="GO:0004497">
    <property type="term" value="F:monooxygenase activity"/>
    <property type="evidence" value="ECO:0007669"/>
    <property type="project" value="InterPro"/>
</dbReference>
<evidence type="ECO:0000256" key="4">
    <source>
        <dbReference type="ARBA" id="ARBA00023002"/>
    </source>
</evidence>
<dbReference type="PRINTS" id="PR00385">
    <property type="entry name" value="P450"/>
</dbReference>
<keyword evidence="6" id="KW-1133">Transmembrane helix</keyword>
<dbReference type="Gene3D" id="1.10.630.10">
    <property type="entry name" value="Cytochrome P450"/>
    <property type="match status" value="1"/>
</dbReference>
<dbReference type="EMBL" id="JAKOGI010000274">
    <property type="protein sequence ID" value="KAJ8437988.1"/>
    <property type="molecule type" value="Genomic_DNA"/>
</dbReference>
<evidence type="ECO:0000256" key="1">
    <source>
        <dbReference type="ARBA" id="ARBA00001971"/>
    </source>
</evidence>
<evidence type="ECO:0008006" key="9">
    <source>
        <dbReference type="Google" id="ProtNLM"/>
    </source>
</evidence>
<dbReference type="GO" id="GO:0005506">
    <property type="term" value="F:iron ion binding"/>
    <property type="evidence" value="ECO:0007669"/>
    <property type="project" value="InterPro"/>
</dbReference>
<comment type="cofactor">
    <cofactor evidence="1">
        <name>heme</name>
        <dbReference type="ChEBI" id="CHEBI:30413"/>
    </cofactor>
</comment>
<evidence type="ECO:0000256" key="3">
    <source>
        <dbReference type="ARBA" id="ARBA00022723"/>
    </source>
</evidence>
<dbReference type="OrthoDB" id="1470350at2759"/>
<keyword evidence="3" id="KW-0479">Metal-binding</keyword>
<dbReference type="Proteomes" id="UP001153076">
    <property type="component" value="Unassembled WGS sequence"/>
</dbReference>
<evidence type="ECO:0000256" key="2">
    <source>
        <dbReference type="ARBA" id="ARBA00010617"/>
    </source>
</evidence>
<protein>
    <recommendedName>
        <fullName evidence="9">Cytochrome P450</fullName>
    </recommendedName>
</protein>
<evidence type="ECO:0000313" key="8">
    <source>
        <dbReference type="Proteomes" id="UP001153076"/>
    </source>
</evidence>
<dbReference type="AlphaFoldDB" id="A0A9Q1K7V9"/>
<dbReference type="InterPro" id="IPR002401">
    <property type="entry name" value="Cyt_P450_E_grp-I"/>
</dbReference>
<keyword evidence="6" id="KW-0472">Membrane</keyword>
<name>A0A9Q1K7V9_9CARY</name>
<keyword evidence="8" id="KW-1185">Reference proteome</keyword>
<feature type="transmembrane region" description="Helical" evidence="6">
    <location>
        <begin position="54"/>
        <end position="77"/>
    </location>
</feature>
<comment type="caution">
    <text evidence="7">The sequence shown here is derived from an EMBL/GenBank/DDBJ whole genome shotgun (WGS) entry which is preliminary data.</text>
</comment>